<protein>
    <recommendedName>
        <fullName evidence="3">Periplasmic heavy metal sensor</fullName>
    </recommendedName>
</protein>
<dbReference type="AlphaFoldDB" id="A0A382QAS6"/>
<evidence type="ECO:0000313" key="2">
    <source>
        <dbReference type="EMBL" id="SVC82147.1"/>
    </source>
</evidence>
<feature type="compositionally biased region" description="Basic residues" evidence="1">
    <location>
        <begin position="161"/>
        <end position="170"/>
    </location>
</feature>
<organism evidence="2">
    <name type="scientific">marine metagenome</name>
    <dbReference type="NCBI Taxonomy" id="408172"/>
    <lineage>
        <taxon>unclassified sequences</taxon>
        <taxon>metagenomes</taxon>
        <taxon>ecological metagenomes</taxon>
    </lineage>
</organism>
<evidence type="ECO:0008006" key="3">
    <source>
        <dbReference type="Google" id="ProtNLM"/>
    </source>
</evidence>
<proteinExistence type="predicted"/>
<sequence>MKNITLSIMFLLVSMVTGQSEKALVKEKKEKMEMMMAWKLTEHLKLTNEEAEKFFPRFREHRETMHALTTKEKELHTEIKEKIERGDVLSNKDLDKLLDQLSVFEEKKMNEKKSFIDGLEGYLNNVQRAKLIGFEHRFRKEVRDQLKHHKKGGEKRDGPRFNKKGKHFWK</sequence>
<name>A0A382QAS6_9ZZZZ</name>
<gene>
    <name evidence="2" type="ORF">METZ01_LOCUS335001</name>
</gene>
<feature type="region of interest" description="Disordered" evidence="1">
    <location>
        <begin position="144"/>
        <end position="170"/>
    </location>
</feature>
<reference evidence="2" key="1">
    <citation type="submission" date="2018-05" db="EMBL/GenBank/DDBJ databases">
        <authorList>
            <person name="Lanie J.A."/>
            <person name="Ng W.-L."/>
            <person name="Kazmierczak K.M."/>
            <person name="Andrzejewski T.M."/>
            <person name="Davidsen T.M."/>
            <person name="Wayne K.J."/>
            <person name="Tettelin H."/>
            <person name="Glass J.I."/>
            <person name="Rusch D."/>
            <person name="Podicherti R."/>
            <person name="Tsui H.-C.T."/>
            <person name="Winkler M.E."/>
        </authorList>
    </citation>
    <scope>NUCLEOTIDE SEQUENCE</scope>
</reference>
<evidence type="ECO:0000256" key="1">
    <source>
        <dbReference type="SAM" id="MobiDB-lite"/>
    </source>
</evidence>
<dbReference type="EMBL" id="UINC01112894">
    <property type="protein sequence ID" value="SVC82147.1"/>
    <property type="molecule type" value="Genomic_DNA"/>
</dbReference>
<accession>A0A382QAS6</accession>